<gene>
    <name evidence="7" type="ORF">DB895_06770</name>
</gene>
<keyword evidence="2 4" id="KW-0732">Signal</keyword>
<evidence type="ECO:0000256" key="4">
    <source>
        <dbReference type="SAM" id="SignalP"/>
    </source>
</evidence>
<evidence type="ECO:0000259" key="5">
    <source>
        <dbReference type="Pfam" id="PF14870"/>
    </source>
</evidence>
<evidence type="ECO:0000313" key="8">
    <source>
        <dbReference type="Proteomes" id="UP000245449"/>
    </source>
</evidence>
<evidence type="ECO:0000259" key="6">
    <source>
        <dbReference type="Pfam" id="PF18962"/>
    </source>
</evidence>
<accession>A0A2U1JLE5</accession>
<keyword evidence="8" id="KW-1185">Reference proteome</keyword>
<dbReference type="InterPro" id="IPR026444">
    <property type="entry name" value="Secre_tail"/>
</dbReference>
<evidence type="ECO:0000256" key="1">
    <source>
        <dbReference type="ARBA" id="ARBA00022531"/>
    </source>
</evidence>
<dbReference type="InterPro" id="IPR028203">
    <property type="entry name" value="PSII_CF48-like_dom"/>
</dbReference>
<dbReference type="OrthoDB" id="9764804at2"/>
<dbReference type="Gene3D" id="2.130.10.10">
    <property type="entry name" value="YVTN repeat-like/Quinoprotein amine dehydrogenase"/>
    <property type="match status" value="1"/>
</dbReference>
<feature type="chain" id="PRO_5015538809" description="Secretion system C-terminal sorting domain-containing protein" evidence="4">
    <location>
        <begin position="23"/>
        <end position="634"/>
    </location>
</feature>
<dbReference type="PANTHER" id="PTHR47199">
    <property type="entry name" value="PHOTOSYSTEM II STABILITY/ASSEMBLY FACTOR HCF136, CHLOROPLASTIC"/>
    <property type="match status" value="1"/>
</dbReference>
<dbReference type="Pfam" id="PF14870">
    <property type="entry name" value="PSII_BNR"/>
    <property type="match status" value="1"/>
</dbReference>
<dbReference type="PANTHER" id="PTHR47199:SF2">
    <property type="entry name" value="PHOTOSYSTEM II STABILITY_ASSEMBLY FACTOR HCF136, CHLOROPLASTIC"/>
    <property type="match status" value="1"/>
</dbReference>
<feature type="signal peptide" evidence="4">
    <location>
        <begin position="1"/>
        <end position="22"/>
    </location>
</feature>
<name>A0A2U1JLE5_9FLAO</name>
<dbReference type="EMBL" id="QCZI01000006">
    <property type="protein sequence ID" value="PWA05678.1"/>
    <property type="molecule type" value="Genomic_DNA"/>
</dbReference>
<dbReference type="Pfam" id="PF18962">
    <property type="entry name" value="Por_Secre_tail"/>
    <property type="match status" value="1"/>
</dbReference>
<comment type="caution">
    <text evidence="7">The sequence shown here is derived from an EMBL/GenBank/DDBJ whole genome shotgun (WGS) entry which is preliminary data.</text>
</comment>
<evidence type="ECO:0000313" key="7">
    <source>
        <dbReference type="EMBL" id="PWA05678.1"/>
    </source>
</evidence>
<dbReference type="GO" id="GO:0015979">
    <property type="term" value="P:photosynthesis"/>
    <property type="evidence" value="ECO:0007669"/>
    <property type="project" value="UniProtKB-KW"/>
</dbReference>
<dbReference type="SUPFAM" id="SSF110296">
    <property type="entry name" value="Oligoxyloglucan reducing end-specific cellobiohydrolase"/>
    <property type="match status" value="1"/>
</dbReference>
<dbReference type="Proteomes" id="UP000245449">
    <property type="component" value="Unassembled WGS sequence"/>
</dbReference>
<dbReference type="GO" id="GO:0009523">
    <property type="term" value="C:photosystem II"/>
    <property type="evidence" value="ECO:0007669"/>
    <property type="project" value="UniProtKB-KW"/>
</dbReference>
<keyword evidence="1" id="KW-0602">Photosynthesis</keyword>
<dbReference type="NCBIfam" id="TIGR04183">
    <property type="entry name" value="Por_Secre_tail"/>
    <property type="match status" value="1"/>
</dbReference>
<evidence type="ECO:0008006" key="9">
    <source>
        <dbReference type="Google" id="ProtNLM"/>
    </source>
</evidence>
<feature type="domain" description="Photosynthesis system II assembly factor Ycf48/Hcf136-like" evidence="5">
    <location>
        <begin position="226"/>
        <end position="307"/>
    </location>
</feature>
<reference evidence="7 8" key="1">
    <citation type="submission" date="2018-04" db="EMBL/GenBank/DDBJ databases">
        <title>Flavobacterium sp. nov., isolated from glacier ice.</title>
        <authorList>
            <person name="Liu Q."/>
            <person name="Xin Y.-H."/>
        </authorList>
    </citation>
    <scope>NUCLEOTIDE SEQUENCE [LARGE SCALE GENOMIC DNA]</scope>
    <source>
        <strain evidence="7 8">RB1R5</strain>
    </source>
</reference>
<keyword evidence="3" id="KW-0604">Photosystem II</keyword>
<protein>
    <recommendedName>
        <fullName evidence="9">Secretion system C-terminal sorting domain-containing protein</fullName>
    </recommendedName>
</protein>
<dbReference type="AlphaFoldDB" id="A0A2U1JLE5"/>
<sequence>MKNFTLILVMIVFGLSSATLLAQGSWSLQTNPTNKAGESMQFVSAAEGWIGLSSNQLLHTTNGGELWSVVTPNSTDVTFGVDAPGSRVSFINPSTGWVMKTLSNTNGDMLGAVLYKTTNSGGTWSRTVLSTTAGDAGVQVQFVDATHGWVLIYNMTTGTPTFKKTIDGGTTWTTTNGGGIFYYVDTTTGYSFSAGPNMLPPYTIYKTTDGGSNWSPQFVDNTSGDMNAIQFTDANQGWIVGRNGKIFQTTNGGTTWTQISNSAFNTSYDYIALSFINGSTGWIAYKNNTNGNQYMLATTNGGSTWSTEALPFSYKVYSMDFWDANNGWATADYGPIVKYSVSTGSYSNSTLNGPWFFYTDLTPIDPYNDNLNYFVFDGNGNIIGMNGFGGPWTGNYTVSGSGVISGTLTDGSESFPIGGQLTSNTEGIGSAGGQNWRFHKIANPGVLKDKIVGTLSTDNCGFRNVTLNIDNNGNITSATGLTGPVSGRVYADLGVYVGHMITGEAPSWHEVSIWGYYSNDNLIGQLGLDSKSCNNRLSNLVRSDNLGINDNYFGGKNIILYPNQNNGLFYIDVKEPTEKLQIEIYNVIGQKMFEATNTDQKVTNEIYFEPQSKGLYFIKIYDGKKVFKDKILIN</sequence>
<dbReference type="RefSeq" id="WP_116724605.1">
    <property type="nucleotide sequence ID" value="NZ_QCZI01000006.1"/>
</dbReference>
<evidence type="ECO:0000256" key="2">
    <source>
        <dbReference type="ARBA" id="ARBA00022729"/>
    </source>
</evidence>
<evidence type="ECO:0000256" key="3">
    <source>
        <dbReference type="ARBA" id="ARBA00023276"/>
    </source>
</evidence>
<organism evidence="7 8">
    <name type="scientific">Flavobacterium psychrotolerans</name>
    <dbReference type="NCBI Taxonomy" id="2169410"/>
    <lineage>
        <taxon>Bacteria</taxon>
        <taxon>Pseudomonadati</taxon>
        <taxon>Bacteroidota</taxon>
        <taxon>Flavobacteriia</taxon>
        <taxon>Flavobacteriales</taxon>
        <taxon>Flavobacteriaceae</taxon>
        <taxon>Flavobacterium</taxon>
    </lineage>
</organism>
<feature type="domain" description="Secretion system C-terminal sorting" evidence="6">
    <location>
        <begin position="560"/>
        <end position="633"/>
    </location>
</feature>
<proteinExistence type="predicted"/>
<dbReference type="InterPro" id="IPR015943">
    <property type="entry name" value="WD40/YVTN_repeat-like_dom_sf"/>
</dbReference>